<feature type="binding site" evidence="10">
    <location>
        <position position="146"/>
    </location>
    <ligand>
        <name>glyoxylate</name>
        <dbReference type="ChEBI" id="CHEBI:36655"/>
    </ligand>
</feature>
<evidence type="ECO:0000313" key="12">
    <source>
        <dbReference type="EMBL" id="OTN93403.1"/>
    </source>
</evidence>
<dbReference type="PROSITE" id="PS51349">
    <property type="entry name" value="FMN_HYDROXY_ACID_DH_2"/>
    <property type="match status" value="1"/>
</dbReference>
<dbReference type="EMBL" id="NGKW01000004">
    <property type="protein sequence ID" value="OTN93403.1"/>
    <property type="molecule type" value="Genomic_DNA"/>
</dbReference>
<dbReference type="GO" id="GO:0010181">
    <property type="term" value="F:FMN binding"/>
    <property type="evidence" value="ECO:0007669"/>
    <property type="project" value="InterPro"/>
</dbReference>
<dbReference type="CDD" id="cd04737">
    <property type="entry name" value="LOX_like_FMN"/>
    <property type="match status" value="1"/>
</dbReference>
<keyword evidence="4 10" id="KW-0288">FMN</keyword>
<feature type="domain" description="FMN hydroxy acid dehydrogenase" evidence="11">
    <location>
        <begin position="13"/>
        <end position="368"/>
    </location>
</feature>
<feature type="binding site" evidence="10">
    <location>
        <position position="181"/>
    </location>
    <ligand>
        <name>glyoxylate</name>
        <dbReference type="ChEBI" id="CHEBI:36655"/>
    </ligand>
</feature>
<dbReference type="Gene3D" id="3.20.20.70">
    <property type="entry name" value="Aldolase class I"/>
    <property type="match status" value="1"/>
</dbReference>
<protein>
    <recommendedName>
        <fullName evidence="7">L-lactate oxidase</fullName>
    </recommendedName>
</protein>
<dbReference type="PROSITE" id="PS00557">
    <property type="entry name" value="FMN_HYDROXY_ACID_DH_1"/>
    <property type="match status" value="1"/>
</dbReference>
<feature type="binding site" evidence="10">
    <location>
        <position position="172"/>
    </location>
    <ligand>
        <name>FMN</name>
        <dbReference type="ChEBI" id="CHEBI:58210"/>
    </ligand>
</feature>
<comment type="subunit">
    <text evidence="2">Homotetramer.</text>
</comment>
<feature type="binding site" evidence="10">
    <location>
        <begin position="92"/>
        <end position="94"/>
    </location>
    <ligand>
        <name>FMN</name>
        <dbReference type="ChEBI" id="CHEBI:58210"/>
    </ligand>
</feature>
<evidence type="ECO:0000256" key="9">
    <source>
        <dbReference type="PIRSR" id="PIRSR000138-1"/>
    </source>
</evidence>
<comment type="similarity">
    <text evidence="6">Belongs to the FMN-dependent alpha-hydroxy acid dehydrogenase family.</text>
</comment>
<evidence type="ECO:0000256" key="4">
    <source>
        <dbReference type="ARBA" id="ARBA00022643"/>
    </source>
</evidence>
<evidence type="ECO:0000256" key="6">
    <source>
        <dbReference type="ARBA" id="ARBA00024042"/>
    </source>
</evidence>
<keyword evidence="5" id="KW-0560">Oxidoreductase</keyword>
<evidence type="ECO:0000259" key="11">
    <source>
        <dbReference type="PROSITE" id="PS51349"/>
    </source>
</evidence>
<dbReference type="PANTHER" id="PTHR10578">
    <property type="entry name" value="S -2-HYDROXY-ACID OXIDASE-RELATED"/>
    <property type="match status" value="1"/>
</dbReference>
<evidence type="ECO:0000256" key="2">
    <source>
        <dbReference type="ARBA" id="ARBA00011881"/>
    </source>
</evidence>
<name>A0A242BD25_ENTFC</name>
<feature type="binding site" evidence="10">
    <location>
        <begin position="317"/>
        <end position="318"/>
    </location>
    <ligand>
        <name>FMN</name>
        <dbReference type="ChEBI" id="CHEBI:58210"/>
    </ligand>
</feature>
<feature type="binding site" evidence="10">
    <location>
        <position position="144"/>
    </location>
    <ligand>
        <name>FMN</name>
        <dbReference type="ChEBI" id="CHEBI:58210"/>
    </ligand>
</feature>
<dbReference type="InterPro" id="IPR037396">
    <property type="entry name" value="FMN_HAD"/>
</dbReference>
<evidence type="ECO:0000256" key="1">
    <source>
        <dbReference type="ARBA" id="ARBA00001917"/>
    </source>
</evidence>
<organism evidence="12 13">
    <name type="scientific">Enterococcus faecium</name>
    <name type="common">Streptococcus faecium</name>
    <dbReference type="NCBI Taxonomy" id="1352"/>
    <lineage>
        <taxon>Bacteria</taxon>
        <taxon>Bacillati</taxon>
        <taxon>Bacillota</taxon>
        <taxon>Bacilli</taxon>
        <taxon>Lactobacillales</taxon>
        <taxon>Enterococcaceae</taxon>
        <taxon>Enterococcus</taxon>
    </lineage>
</organism>
<comment type="caution">
    <text evidence="12">The sequence shown here is derived from an EMBL/GenBank/DDBJ whole genome shotgun (WGS) entry which is preliminary data.</text>
</comment>
<feature type="binding site" evidence="10">
    <location>
        <position position="261"/>
    </location>
    <ligand>
        <name>FMN</name>
        <dbReference type="ChEBI" id="CHEBI:58210"/>
    </ligand>
</feature>
<dbReference type="AlphaFoldDB" id="A0A242BD25"/>
<dbReference type="GO" id="GO:0016491">
    <property type="term" value="F:oxidoreductase activity"/>
    <property type="evidence" value="ECO:0007669"/>
    <property type="project" value="UniProtKB-KW"/>
</dbReference>
<dbReference type="InterPro" id="IPR012133">
    <property type="entry name" value="Alpha-hydoxy_acid_DH_FMN"/>
</dbReference>
<comment type="catalytic activity">
    <reaction evidence="8">
        <text>(S)-lactate + O2 = pyruvate + H2O2</text>
        <dbReference type="Rhea" id="RHEA:55868"/>
        <dbReference type="ChEBI" id="CHEBI:15361"/>
        <dbReference type="ChEBI" id="CHEBI:15379"/>
        <dbReference type="ChEBI" id="CHEBI:16240"/>
        <dbReference type="ChEBI" id="CHEBI:16651"/>
    </reaction>
    <physiologicalReaction direction="left-to-right" evidence="8">
        <dbReference type="Rhea" id="RHEA:55869"/>
    </physiologicalReaction>
</comment>
<feature type="binding site" evidence="10">
    <location>
        <begin position="294"/>
        <end position="298"/>
    </location>
    <ligand>
        <name>FMN</name>
        <dbReference type="ChEBI" id="CHEBI:58210"/>
    </ligand>
</feature>
<feature type="binding site" evidence="10">
    <location>
        <position position="266"/>
    </location>
    <ligand>
        <name>glyoxylate</name>
        <dbReference type="ChEBI" id="CHEBI:36655"/>
    </ligand>
</feature>
<dbReference type="PANTHER" id="PTHR10578:SF107">
    <property type="entry name" value="2-HYDROXYACID OXIDASE 1"/>
    <property type="match status" value="1"/>
</dbReference>
<dbReference type="PIRSF" id="PIRSF000138">
    <property type="entry name" value="Al-hdrx_acd_dh"/>
    <property type="match status" value="1"/>
</dbReference>
<evidence type="ECO:0000256" key="3">
    <source>
        <dbReference type="ARBA" id="ARBA00022630"/>
    </source>
</evidence>
<dbReference type="InterPro" id="IPR000262">
    <property type="entry name" value="FMN-dep_DH"/>
</dbReference>
<gene>
    <name evidence="12" type="ORF">A5810_002268</name>
</gene>
<evidence type="ECO:0000256" key="7">
    <source>
        <dbReference type="ARBA" id="ARBA00029513"/>
    </source>
</evidence>
<evidence type="ECO:0000256" key="8">
    <source>
        <dbReference type="ARBA" id="ARBA00048754"/>
    </source>
</evidence>
<keyword evidence="3 10" id="KW-0285">Flavoprotein</keyword>
<dbReference type="InterPro" id="IPR008259">
    <property type="entry name" value="FMN_hydac_DH_AS"/>
</dbReference>
<feature type="binding site" evidence="10">
    <location>
        <position position="39"/>
    </location>
    <ligand>
        <name>glyoxylate</name>
        <dbReference type="ChEBI" id="CHEBI:36655"/>
    </ligand>
</feature>
<evidence type="ECO:0000256" key="5">
    <source>
        <dbReference type="ARBA" id="ARBA00023002"/>
    </source>
</evidence>
<dbReference type="Pfam" id="PF01070">
    <property type="entry name" value="FMN_dh"/>
    <property type="match status" value="1"/>
</dbReference>
<feature type="active site" description="Proton acceptor" evidence="9">
    <location>
        <position position="263"/>
    </location>
</feature>
<reference evidence="12 13" key="1">
    <citation type="submission" date="2017-05" db="EMBL/GenBank/DDBJ databases">
        <title>The Genome Sequence of Enterococcus faecium 7H8_DIV0219.</title>
        <authorList>
            <consortium name="The Broad Institute Genomics Platform"/>
            <consortium name="The Broad Institute Genomic Center for Infectious Diseases"/>
            <person name="Earl A."/>
            <person name="Manson A."/>
            <person name="Schwartman J."/>
            <person name="Gilmore M."/>
            <person name="Abouelleil A."/>
            <person name="Cao P."/>
            <person name="Chapman S."/>
            <person name="Cusick C."/>
            <person name="Shea T."/>
            <person name="Young S."/>
            <person name="Neafsey D."/>
            <person name="Nusbaum C."/>
            <person name="Birren B."/>
        </authorList>
    </citation>
    <scope>NUCLEOTIDE SEQUENCE [LARGE SCALE GENOMIC DNA]</scope>
    <source>
        <strain evidence="12 13">7H8_DIV0219</strain>
    </source>
</reference>
<feature type="binding site" evidence="10">
    <location>
        <position position="239"/>
    </location>
    <ligand>
        <name>FMN</name>
        <dbReference type="ChEBI" id="CHEBI:58210"/>
    </ligand>
</feature>
<dbReference type="InterPro" id="IPR013785">
    <property type="entry name" value="Aldolase_TIM"/>
</dbReference>
<evidence type="ECO:0000313" key="13">
    <source>
        <dbReference type="Proteomes" id="UP000194885"/>
    </source>
</evidence>
<proteinExistence type="inferred from homology"/>
<dbReference type="SUPFAM" id="SSF51395">
    <property type="entry name" value="FMN-linked oxidoreductases"/>
    <property type="match status" value="1"/>
</dbReference>
<dbReference type="Proteomes" id="UP000194885">
    <property type="component" value="Unassembled WGS sequence"/>
</dbReference>
<feature type="binding site" evidence="10">
    <location>
        <position position="263"/>
    </location>
    <ligand>
        <name>glyoxylate</name>
        <dbReference type="ChEBI" id="CHEBI:36655"/>
    </ligand>
</feature>
<feature type="binding site" evidence="10">
    <location>
        <position position="121"/>
    </location>
    <ligand>
        <name>FMN</name>
        <dbReference type="ChEBI" id="CHEBI:58210"/>
    </ligand>
</feature>
<evidence type="ECO:0000256" key="10">
    <source>
        <dbReference type="PIRSR" id="PIRSR000138-2"/>
    </source>
</evidence>
<accession>A0A242BD25</accession>
<sequence>MEMEKTYQAGTNEGIVDFINMEDLEIAASQVIPAGGYGYISSGAGDLFTYQENERAFNHQLIIPHVLRDVELPDTTTHFDEETLTAPIIMAPVAAHGLAHVKAEKASAKGVADFGTIYTASSYASCTLEEIREAGEEKAPQWFQFYMSKDNGINLDILEVAKRNGAKAIVLTADATVGGNRETDRRNGFTFPLPMPIVQAYQSGVGQTMDAVYKSSKQKLSPKDVEFIAAHSDLPVYVKGVQSEEDVYRSLESGAGGIWVSNHGGRQLDGGPAAFDSLQYVAEAVDKRVPIVFDSGVRRGQHVFKAIASGADLVAIGRPVIYGLSLGGSTGVRQVFDFFKTELEMVMQLAGTQTVEDIKKIKLRENRFI</sequence>
<comment type="cofactor">
    <cofactor evidence="1">
        <name>FMN</name>
        <dbReference type="ChEBI" id="CHEBI:58210"/>
    </cofactor>
</comment>